<dbReference type="Proteomes" id="UP000815325">
    <property type="component" value="Unassembled WGS sequence"/>
</dbReference>
<feature type="compositionally biased region" description="Low complexity" evidence="3">
    <location>
        <begin position="219"/>
        <end position="228"/>
    </location>
</feature>
<evidence type="ECO:0000256" key="1">
    <source>
        <dbReference type="ARBA" id="ARBA00022741"/>
    </source>
</evidence>
<evidence type="ECO:0000256" key="2">
    <source>
        <dbReference type="ARBA" id="ARBA00022840"/>
    </source>
</evidence>
<keyword evidence="1" id="KW-0547">Nucleotide-binding</keyword>
<feature type="compositionally biased region" description="Pro residues" evidence="3">
    <location>
        <begin position="209"/>
        <end position="218"/>
    </location>
</feature>
<keyword evidence="5" id="KW-0378">Hydrolase</keyword>
<comment type="caution">
    <text evidence="5">The sequence shown here is derived from an EMBL/GenBank/DDBJ whole genome shotgun (WGS) entry which is preliminary data.</text>
</comment>
<sequence>MLQVTGLKRVVEGQPIIEACSFTLEKGQVLFITGPSGCGKTLLMRSIACLDKAQAGTLLLGGRTPEQIGFPTWRAHVMYVPQARVALKGTPTEFYFATQQFHSQRGRPRGDLLALAHDMGLAQSVLNQQWSELSGGQAQRVMLCVCAALQPDVLLLDEPTSACDPVSTQKVEAALKGCGVSLIWITHDPEQPYRVGGSMLELPTSRIVPLPPPPPPPKAVAQIQPQQP</sequence>
<dbReference type="PANTHER" id="PTHR43119">
    <property type="entry name" value="ABC TRANSPORT PROTEIN ATP-BINDING COMPONENT-RELATED"/>
    <property type="match status" value="1"/>
</dbReference>
<dbReference type="Pfam" id="PF00005">
    <property type="entry name" value="ABC_tran"/>
    <property type="match status" value="1"/>
</dbReference>
<dbReference type="InterPro" id="IPR003439">
    <property type="entry name" value="ABC_transporter-like_ATP-bd"/>
</dbReference>
<feature type="domain" description="ABC transporter" evidence="4">
    <location>
        <begin position="2"/>
        <end position="223"/>
    </location>
</feature>
<accession>A0ABQ7G0R5</accession>
<keyword evidence="6" id="KW-1185">Reference proteome</keyword>
<dbReference type="PANTHER" id="PTHR43119:SF1">
    <property type="entry name" value="ABC TRANSPORTER DOMAIN-CONTAINING PROTEIN"/>
    <property type="match status" value="1"/>
</dbReference>
<evidence type="ECO:0000313" key="6">
    <source>
        <dbReference type="Proteomes" id="UP000815325"/>
    </source>
</evidence>
<evidence type="ECO:0000259" key="4">
    <source>
        <dbReference type="PROSITE" id="PS50893"/>
    </source>
</evidence>
<dbReference type="InterPro" id="IPR017871">
    <property type="entry name" value="ABC_transporter-like_CS"/>
</dbReference>
<evidence type="ECO:0000256" key="3">
    <source>
        <dbReference type="SAM" id="MobiDB-lite"/>
    </source>
</evidence>
<keyword evidence="2" id="KW-0067">ATP-binding</keyword>
<dbReference type="InterPro" id="IPR003593">
    <property type="entry name" value="AAA+_ATPase"/>
</dbReference>
<protein>
    <submittedName>
        <fullName evidence="5">P-loop containing nucleoside triphosphate hydrolase protein</fullName>
    </submittedName>
</protein>
<proteinExistence type="predicted"/>
<dbReference type="CDD" id="cd00267">
    <property type="entry name" value="ABC_ATPase"/>
    <property type="match status" value="1"/>
</dbReference>
<dbReference type="Gene3D" id="3.40.50.300">
    <property type="entry name" value="P-loop containing nucleotide triphosphate hydrolases"/>
    <property type="match status" value="1"/>
</dbReference>
<dbReference type="PROSITE" id="PS00211">
    <property type="entry name" value="ABC_TRANSPORTER_1"/>
    <property type="match status" value="1"/>
</dbReference>
<evidence type="ECO:0000313" key="5">
    <source>
        <dbReference type="EMBL" id="KAF5828197.1"/>
    </source>
</evidence>
<reference evidence="5" key="1">
    <citation type="submission" date="2017-08" db="EMBL/GenBank/DDBJ databases">
        <authorList>
            <person name="Polle J.E."/>
            <person name="Barry K."/>
            <person name="Cushman J."/>
            <person name="Schmutz J."/>
            <person name="Tran D."/>
            <person name="Hathwaick L.T."/>
            <person name="Yim W.C."/>
            <person name="Jenkins J."/>
            <person name="Mckie-Krisberg Z.M."/>
            <person name="Prochnik S."/>
            <person name="Lindquist E."/>
            <person name="Dockter R.B."/>
            <person name="Adam C."/>
            <person name="Molina H."/>
            <person name="Bunkerborg J."/>
            <person name="Jin E."/>
            <person name="Buchheim M."/>
            <person name="Magnuson J."/>
        </authorList>
    </citation>
    <scope>NUCLEOTIDE SEQUENCE</scope>
    <source>
        <strain evidence="5">CCAP 19/18</strain>
    </source>
</reference>
<dbReference type="SUPFAM" id="SSF52540">
    <property type="entry name" value="P-loop containing nucleoside triphosphate hydrolases"/>
    <property type="match status" value="1"/>
</dbReference>
<dbReference type="InterPro" id="IPR027417">
    <property type="entry name" value="P-loop_NTPase"/>
</dbReference>
<dbReference type="EMBL" id="MU070345">
    <property type="protein sequence ID" value="KAF5828197.1"/>
    <property type="molecule type" value="Genomic_DNA"/>
</dbReference>
<dbReference type="SMART" id="SM00382">
    <property type="entry name" value="AAA"/>
    <property type="match status" value="1"/>
</dbReference>
<gene>
    <name evidence="5" type="ORF">DUNSADRAFT_18075</name>
</gene>
<dbReference type="PROSITE" id="PS50893">
    <property type="entry name" value="ABC_TRANSPORTER_2"/>
    <property type="match status" value="1"/>
</dbReference>
<organism evidence="5 6">
    <name type="scientific">Dunaliella salina</name>
    <name type="common">Green alga</name>
    <name type="synonym">Protococcus salinus</name>
    <dbReference type="NCBI Taxonomy" id="3046"/>
    <lineage>
        <taxon>Eukaryota</taxon>
        <taxon>Viridiplantae</taxon>
        <taxon>Chlorophyta</taxon>
        <taxon>core chlorophytes</taxon>
        <taxon>Chlorophyceae</taxon>
        <taxon>CS clade</taxon>
        <taxon>Chlamydomonadales</taxon>
        <taxon>Dunaliellaceae</taxon>
        <taxon>Dunaliella</taxon>
    </lineage>
</organism>
<name>A0ABQ7G0R5_DUNSA</name>
<feature type="region of interest" description="Disordered" evidence="3">
    <location>
        <begin position="206"/>
        <end position="228"/>
    </location>
</feature>
<dbReference type="GO" id="GO:0016787">
    <property type="term" value="F:hydrolase activity"/>
    <property type="evidence" value="ECO:0007669"/>
    <property type="project" value="UniProtKB-KW"/>
</dbReference>